<evidence type="ECO:0000259" key="2">
    <source>
        <dbReference type="Pfam" id="PF07859"/>
    </source>
</evidence>
<gene>
    <name evidence="3" type="ORF">AAF712_003801</name>
</gene>
<dbReference type="Pfam" id="PF07859">
    <property type="entry name" value="Abhydrolase_3"/>
    <property type="match status" value="1"/>
</dbReference>
<name>A0ABR3A6E8_9AGAR</name>
<evidence type="ECO:0000313" key="3">
    <source>
        <dbReference type="EMBL" id="KAL0069115.1"/>
    </source>
</evidence>
<evidence type="ECO:0000313" key="4">
    <source>
        <dbReference type="Proteomes" id="UP001437256"/>
    </source>
</evidence>
<dbReference type="Proteomes" id="UP001437256">
    <property type="component" value="Unassembled WGS sequence"/>
</dbReference>
<evidence type="ECO:0000256" key="1">
    <source>
        <dbReference type="ARBA" id="ARBA00022801"/>
    </source>
</evidence>
<dbReference type="SUPFAM" id="SSF53474">
    <property type="entry name" value="alpha/beta-Hydrolases"/>
    <property type="match status" value="1"/>
</dbReference>
<accession>A0ABR3A6E8</accession>
<dbReference type="PANTHER" id="PTHR48081:SF3">
    <property type="entry name" value="ALPHA_BETA HYDROLASE FOLD-3 DOMAIN-CONTAINING PROTEIN"/>
    <property type="match status" value="1"/>
</dbReference>
<organism evidence="3 4">
    <name type="scientific">Marasmius tenuissimus</name>
    <dbReference type="NCBI Taxonomy" id="585030"/>
    <lineage>
        <taxon>Eukaryota</taxon>
        <taxon>Fungi</taxon>
        <taxon>Dikarya</taxon>
        <taxon>Basidiomycota</taxon>
        <taxon>Agaricomycotina</taxon>
        <taxon>Agaricomycetes</taxon>
        <taxon>Agaricomycetidae</taxon>
        <taxon>Agaricales</taxon>
        <taxon>Marasmiineae</taxon>
        <taxon>Marasmiaceae</taxon>
        <taxon>Marasmius</taxon>
    </lineage>
</organism>
<comment type="caution">
    <text evidence="3">The sequence shown here is derived from an EMBL/GenBank/DDBJ whole genome shotgun (WGS) entry which is preliminary data.</text>
</comment>
<dbReference type="InterPro" id="IPR013094">
    <property type="entry name" value="AB_hydrolase_3"/>
</dbReference>
<sequence>MQVRKEPLTLEYKTCPGGPIKVDVYIPSNVHPSSGAVVYFHGGGLTVGNRKSWFPTWLHKRLDAVGHALVSPDYRLIPSGGVTAHEELEDIQDLFTFLRGPEFQRALPTGLDFKLRPDRIAVAGTSAGGTCSYLAATHVQPKPKAVLSMYGMGGDYLQRLGPRNDGNELAETIDSKHLGLFPSLNVRSDWPSTLFVHGAEDSAVPVAESQYLHELLLKQGVASELVIVEGKEHSFDYEPGSEDTHRALFDRIARFLDEQLTK</sequence>
<keyword evidence="4" id="KW-1185">Reference proteome</keyword>
<protein>
    <recommendedName>
        <fullName evidence="2">Alpha/beta hydrolase fold-3 domain-containing protein</fullName>
    </recommendedName>
</protein>
<reference evidence="3 4" key="1">
    <citation type="submission" date="2024-05" db="EMBL/GenBank/DDBJ databases">
        <title>A draft genome resource for the thread blight pathogen Marasmius tenuissimus strain MS-2.</title>
        <authorList>
            <person name="Yulfo-Soto G.E."/>
            <person name="Baruah I.K."/>
            <person name="Amoako-Attah I."/>
            <person name="Bukari Y."/>
            <person name="Meinhardt L.W."/>
            <person name="Bailey B.A."/>
            <person name="Cohen S.P."/>
        </authorList>
    </citation>
    <scope>NUCLEOTIDE SEQUENCE [LARGE SCALE GENOMIC DNA]</scope>
    <source>
        <strain evidence="3 4">MS-2</strain>
    </source>
</reference>
<dbReference type="EMBL" id="JBBXMP010000014">
    <property type="protein sequence ID" value="KAL0069115.1"/>
    <property type="molecule type" value="Genomic_DNA"/>
</dbReference>
<dbReference type="InterPro" id="IPR029058">
    <property type="entry name" value="AB_hydrolase_fold"/>
</dbReference>
<keyword evidence="1" id="KW-0378">Hydrolase</keyword>
<feature type="domain" description="Alpha/beta hydrolase fold-3" evidence="2">
    <location>
        <begin position="37"/>
        <end position="165"/>
    </location>
</feature>
<dbReference type="Gene3D" id="3.40.50.1820">
    <property type="entry name" value="alpha/beta hydrolase"/>
    <property type="match status" value="1"/>
</dbReference>
<dbReference type="PANTHER" id="PTHR48081">
    <property type="entry name" value="AB HYDROLASE SUPERFAMILY PROTEIN C4A8.06C"/>
    <property type="match status" value="1"/>
</dbReference>
<dbReference type="InterPro" id="IPR050300">
    <property type="entry name" value="GDXG_lipolytic_enzyme"/>
</dbReference>
<proteinExistence type="predicted"/>